<keyword evidence="5" id="KW-0472">Membrane</keyword>
<dbReference type="PANTHER" id="PTHR30026:SF22">
    <property type="entry name" value="OUTER MEMBRANE EFFLUX PROTEIN"/>
    <property type="match status" value="1"/>
</dbReference>
<evidence type="ECO:0000256" key="5">
    <source>
        <dbReference type="ARBA" id="ARBA00023136"/>
    </source>
</evidence>
<evidence type="ECO:0000256" key="2">
    <source>
        <dbReference type="ARBA" id="ARBA00022448"/>
    </source>
</evidence>
<keyword evidence="2" id="KW-0813">Transport</keyword>
<dbReference type="SUPFAM" id="SSF56954">
    <property type="entry name" value="Outer membrane efflux proteins (OEP)"/>
    <property type="match status" value="1"/>
</dbReference>
<protein>
    <recommendedName>
        <fullName evidence="8">Type I secretion outer membrane protein, TolC</fullName>
    </recommendedName>
</protein>
<evidence type="ECO:0000313" key="7">
    <source>
        <dbReference type="EMBL" id="VAV91298.1"/>
    </source>
</evidence>
<evidence type="ECO:0000256" key="4">
    <source>
        <dbReference type="ARBA" id="ARBA00022692"/>
    </source>
</evidence>
<evidence type="ECO:0000256" key="6">
    <source>
        <dbReference type="ARBA" id="ARBA00023237"/>
    </source>
</evidence>
<feature type="non-terminal residue" evidence="7">
    <location>
        <position position="141"/>
    </location>
</feature>
<dbReference type="Gene3D" id="1.20.1600.10">
    <property type="entry name" value="Outer membrane efflux proteins (OEP)"/>
    <property type="match status" value="1"/>
</dbReference>
<evidence type="ECO:0000256" key="1">
    <source>
        <dbReference type="ARBA" id="ARBA00004442"/>
    </source>
</evidence>
<dbReference type="GO" id="GO:1990281">
    <property type="term" value="C:efflux pump complex"/>
    <property type="evidence" value="ECO:0007669"/>
    <property type="project" value="TreeGrafter"/>
</dbReference>
<dbReference type="EMBL" id="UOEH01000060">
    <property type="protein sequence ID" value="VAV91298.1"/>
    <property type="molecule type" value="Genomic_DNA"/>
</dbReference>
<gene>
    <name evidence="7" type="ORF">MNBD_ALPHA05-1693</name>
</gene>
<dbReference type="GO" id="GO:0009279">
    <property type="term" value="C:cell outer membrane"/>
    <property type="evidence" value="ECO:0007669"/>
    <property type="project" value="UniProtKB-SubCell"/>
</dbReference>
<dbReference type="InterPro" id="IPR003423">
    <property type="entry name" value="OMP_efflux"/>
</dbReference>
<keyword evidence="3" id="KW-1134">Transmembrane beta strand</keyword>
<accession>A0A3B0RSG1</accession>
<dbReference type="GO" id="GO:0015562">
    <property type="term" value="F:efflux transmembrane transporter activity"/>
    <property type="evidence" value="ECO:0007669"/>
    <property type="project" value="InterPro"/>
</dbReference>
<organism evidence="7">
    <name type="scientific">hydrothermal vent metagenome</name>
    <dbReference type="NCBI Taxonomy" id="652676"/>
    <lineage>
        <taxon>unclassified sequences</taxon>
        <taxon>metagenomes</taxon>
        <taxon>ecological metagenomes</taxon>
    </lineage>
</organism>
<proteinExistence type="predicted"/>
<name>A0A3B0RSG1_9ZZZZ</name>
<sequence>MRAFVRTVFAMTAYLGVVGAPAQAETLQDALSVAFQTNPTIRAERARLRATRETRSQAISAALPQISANGSYSRVDSSQVANFRGVPEQRDAQFNPLTAALDAEQRIFTGMRNFNAIKQAGARIRAGGAQLASVEQQVLRD</sequence>
<dbReference type="Pfam" id="PF02321">
    <property type="entry name" value="OEP"/>
    <property type="match status" value="1"/>
</dbReference>
<dbReference type="AlphaFoldDB" id="A0A3B0RSG1"/>
<keyword evidence="6" id="KW-0998">Cell outer membrane</keyword>
<evidence type="ECO:0008006" key="8">
    <source>
        <dbReference type="Google" id="ProtNLM"/>
    </source>
</evidence>
<dbReference type="GO" id="GO:0015288">
    <property type="term" value="F:porin activity"/>
    <property type="evidence" value="ECO:0007669"/>
    <property type="project" value="TreeGrafter"/>
</dbReference>
<reference evidence="7" key="1">
    <citation type="submission" date="2018-06" db="EMBL/GenBank/DDBJ databases">
        <authorList>
            <person name="Zhirakovskaya E."/>
        </authorList>
    </citation>
    <scope>NUCLEOTIDE SEQUENCE</scope>
</reference>
<keyword evidence="4" id="KW-0812">Transmembrane</keyword>
<dbReference type="InterPro" id="IPR051906">
    <property type="entry name" value="TolC-like"/>
</dbReference>
<evidence type="ECO:0000256" key="3">
    <source>
        <dbReference type="ARBA" id="ARBA00022452"/>
    </source>
</evidence>
<dbReference type="PANTHER" id="PTHR30026">
    <property type="entry name" value="OUTER MEMBRANE PROTEIN TOLC"/>
    <property type="match status" value="1"/>
</dbReference>
<comment type="subcellular location">
    <subcellularLocation>
        <location evidence="1">Cell outer membrane</location>
    </subcellularLocation>
</comment>